<proteinExistence type="predicted"/>
<sequence length="168" mass="17331">MSNTNTVPALQKDANAAADSLRQDASKAASKVESGADKLASRVSDKADDVAPKSEGESLLQQGKNLLNDTTEYVQKQASQMFGGEGSAASTEKGESISETARKYASDALNSVSGMLQKTGDKAGEAASDASKATTGEGESYIEQARKGASDLLSKAQEQLNSSSTTSK</sequence>
<organism evidence="2 3">
    <name type="scientific">Malassezia brasiliensis</name>
    <dbReference type="NCBI Taxonomy" id="1821822"/>
    <lineage>
        <taxon>Eukaryota</taxon>
        <taxon>Fungi</taxon>
        <taxon>Dikarya</taxon>
        <taxon>Basidiomycota</taxon>
        <taxon>Ustilaginomycotina</taxon>
        <taxon>Malasseziomycetes</taxon>
        <taxon>Malasseziales</taxon>
        <taxon>Malasseziaceae</taxon>
        <taxon>Malassezia</taxon>
    </lineage>
</organism>
<feature type="compositionally biased region" description="Polar residues" evidence="1">
    <location>
        <begin position="156"/>
        <end position="168"/>
    </location>
</feature>
<feature type="region of interest" description="Disordered" evidence="1">
    <location>
        <begin position="77"/>
        <end position="99"/>
    </location>
</feature>
<keyword evidence="3" id="KW-1185">Reference proteome</keyword>
<dbReference type="EMBL" id="CP119954">
    <property type="protein sequence ID" value="WFC96729.1"/>
    <property type="molecule type" value="Genomic_DNA"/>
</dbReference>
<protein>
    <submittedName>
        <fullName evidence="2">Uncharacterized protein</fullName>
    </submittedName>
</protein>
<evidence type="ECO:0000313" key="2">
    <source>
        <dbReference type="EMBL" id="WFC96729.1"/>
    </source>
</evidence>
<reference evidence="2" key="1">
    <citation type="submission" date="2023-03" db="EMBL/GenBank/DDBJ databases">
        <title>Mating type loci evolution in Malassezia.</title>
        <authorList>
            <person name="Coelho M.A."/>
        </authorList>
    </citation>
    <scope>NUCLEOTIDE SEQUENCE</scope>
    <source>
        <strain evidence="2">CBS 14135</strain>
    </source>
</reference>
<dbReference type="AlphaFoldDB" id="A0AAF0DZC5"/>
<evidence type="ECO:0000313" key="3">
    <source>
        <dbReference type="Proteomes" id="UP001216638"/>
    </source>
</evidence>
<feature type="region of interest" description="Disordered" evidence="1">
    <location>
        <begin position="1"/>
        <end position="64"/>
    </location>
</feature>
<evidence type="ECO:0000256" key="1">
    <source>
        <dbReference type="SAM" id="MobiDB-lite"/>
    </source>
</evidence>
<name>A0AAF0DZC5_9BASI</name>
<dbReference type="Proteomes" id="UP001216638">
    <property type="component" value="Chromosome 4"/>
</dbReference>
<gene>
    <name evidence="2" type="ORF">MBRA1_003391</name>
</gene>
<feature type="compositionally biased region" description="Basic and acidic residues" evidence="1">
    <location>
        <begin position="34"/>
        <end position="56"/>
    </location>
</feature>
<accession>A0AAF0DZC5</accession>
<feature type="region of interest" description="Disordered" evidence="1">
    <location>
        <begin position="115"/>
        <end position="168"/>
    </location>
</feature>